<dbReference type="InterPro" id="IPR036249">
    <property type="entry name" value="Thioredoxin-like_sf"/>
</dbReference>
<feature type="site" description="Contributes to redox potential value" evidence="8">
    <location>
        <position position="32"/>
    </location>
</feature>
<dbReference type="PROSITE" id="PS00194">
    <property type="entry name" value="THIOREDOXIN_1"/>
    <property type="match status" value="1"/>
</dbReference>
<dbReference type="Proteomes" id="UP000235739">
    <property type="component" value="Unassembled WGS sequence"/>
</dbReference>
<dbReference type="PROSITE" id="PS51352">
    <property type="entry name" value="THIOREDOXIN_2"/>
    <property type="match status" value="1"/>
</dbReference>
<feature type="domain" description="Thioredoxin" evidence="10">
    <location>
        <begin position="1"/>
        <end position="105"/>
    </location>
</feature>
<dbReference type="Gene3D" id="3.40.30.10">
    <property type="entry name" value="Glutaredoxin"/>
    <property type="match status" value="1"/>
</dbReference>
<dbReference type="InterPro" id="IPR017937">
    <property type="entry name" value="Thioredoxin_CS"/>
</dbReference>
<evidence type="ECO:0000259" key="10">
    <source>
        <dbReference type="PROSITE" id="PS51352"/>
    </source>
</evidence>
<name>A0A2N7S0J2_9MICC</name>
<feature type="active site" description="Nucleophile" evidence="8">
    <location>
        <position position="30"/>
    </location>
</feature>
<evidence type="ECO:0000313" key="11">
    <source>
        <dbReference type="EMBL" id="PMQ19659.1"/>
    </source>
</evidence>
<organism evidence="11 12">
    <name type="scientific">Glutamicibacter arilaitensis</name>
    <dbReference type="NCBI Taxonomy" id="256701"/>
    <lineage>
        <taxon>Bacteria</taxon>
        <taxon>Bacillati</taxon>
        <taxon>Actinomycetota</taxon>
        <taxon>Actinomycetes</taxon>
        <taxon>Micrococcales</taxon>
        <taxon>Micrococcaceae</taxon>
        <taxon>Glutamicibacter</taxon>
    </lineage>
</organism>
<keyword evidence="4 9" id="KW-1015">Disulfide bond</keyword>
<dbReference type="GO" id="GO:0005829">
    <property type="term" value="C:cytosol"/>
    <property type="evidence" value="ECO:0007669"/>
    <property type="project" value="TreeGrafter"/>
</dbReference>
<dbReference type="InterPro" id="IPR005746">
    <property type="entry name" value="Thioredoxin"/>
</dbReference>
<evidence type="ECO:0000256" key="8">
    <source>
        <dbReference type="PIRSR" id="PIRSR000077-1"/>
    </source>
</evidence>
<dbReference type="CDD" id="cd02947">
    <property type="entry name" value="TRX_family"/>
    <property type="match status" value="1"/>
</dbReference>
<keyword evidence="3" id="KW-0249">Electron transport</keyword>
<evidence type="ECO:0000256" key="4">
    <source>
        <dbReference type="ARBA" id="ARBA00023157"/>
    </source>
</evidence>
<evidence type="ECO:0000256" key="2">
    <source>
        <dbReference type="ARBA" id="ARBA00022448"/>
    </source>
</evidence>
<feature type="site" description="Deprotonates C-terminal active site Cys" evidence="8">
    <location>
        <position position="24"/>
    </location>
</feature>
<dbReference type="Pfam" id="PF00085">
    <property type="entry name" value="Thioredoxin"/>
    <property type="match status" value="1"/>
</dbReference>
<evidence type="ECO:0000256" key="3">
    <source>
        <dbReference type="ARBA" id="ARBA00022982"/>
    </source>
</evidence>
<feature type="disulfide bond" description="Redox-active" evidence="9">
    <location>
        <begin position="30"/>
        <end position="33"/>
    </location>
</feature>
<evidence type="ECO:0000256" key="7">
    <source>
        <dbReference type="PIRNR" id="PIRNR000077"/>
    </source>
</evidence>
<dbReference type="PRINTS" id="PR00421">
    <property type="entry name" value="THIOREDOXIN"/>
</dbReference>
<dbReference type="NCBIfam" id="TIGR01068">
    <property type="entry name" value="thioredoxin"/>
    <property type="match status" value="1"/>
</dbReference>
<dbReference type="PANTHER" id="PTHR45663">
    <property type="entry name" value="GEO12009P1"/>
    <property type="match status" value="1"/>
</dbReference>
<dbReference type="GO" id="GO:0015035">
    <property type="term" value="F:protein-disulfide reductase activity"/>
    <property type="evidence" value="ECO:0007669"/>
    <property type="project" value="UniProtKB-UniRule"/>
</dbReference>
<evidence type="ECO:0000256" key="9">
    <source>
        <dbReference type="PIRSR" id="PIRSR000077-4"/>
    </source>
</evidence>
<keyword evidence="5 9" id="KW-0676">Redox-active center</keyword>
<comment type="similarity">
    <text evidence="1 7">Belongs to the thioredoxin family.</text>
</comment>
<evidence type="ECO:0000256" key="5">
    <source>
        <dbReference type="ARBA" id="ARBA00023284"/>
    </source>
</evidence>
<dbReference type="PIRSF" id="PIRSF000077">
    <property type="entry name" value="Thioredoxin"/>
    <property type="match status" value="1"/>
</dbReference>
<comment type="caution">
    <text evidence="11">The sequence shown here is derived from an EMBL/GenBank/DDBJ whole genome shotgun (WGS) entry which is preliminary data.</text>
</comment>
<feature type="site" description="Contributes to redox potential value" evidence="8">
    <location>
        <position position="31"/>
    </location>
</feature>
<evidence type="ECO:0000313" key="12">
    <source>
        <dbReference type="Proteomes" id="UP000235739"/>
    </source>
</evidence>
<accession>A0A2N7S0J2</accession>
<evidence type="ECO:0000256" key="1">
    <source>
        <dbReference type="ARBA" id="ARBA00008987"/>
    </source>
</evidence>
<feature type="active site" description="Nucleophile" evidence="8">
    <location>
        <position position="33"/>
    </location>
</feature>
<dbReference type="PANTHER" id="PTHR45663:SF40">
    <property type="entry name" value="THIOREDOXIN 2"/>
    <property type="match status" value="1"/>
</dbReference>
<dbReference type="RefSeq" id="WP_102598756.1">
    <property type="nucleotide sequence ID" value="NZ_JABUYH010000024.1"/>
</dbReference>
<dbReference type="SUPFAM" id="SSF52833">
    <property type="entry name" value="Thioredoxin-like"/>
    <property type="match status" value="1"/>
</dbReference>
<reference evidence="11 12" key="1">
    <citation type="journal article" date="2017" name="Elife">
        <title>Extensive horizontal gene transfer in cheese-associated bacteria.</title>
        <authorList>
            <person name="Bonham K.S."/>
            <person name="Wolfe B.E."/>
            <person name="Dutton R.J."/>
        </authorList>
    </citation>
    <scope>NUCLEOTIDE SEQUENCE [LARGE SCALE GENOMIC DNA]</scope>
    <source>
        <strain evidence="11 12">JB182</strain>
    </source>
</reference>
<dbReference type="InterPro" id="IPR013766">
    <property type="entry name" value="Thioredoxin_domain"/>
</dbReference>
<gene>
    <name evidence="11" type="primary">trxA</name>
    <name evidence="11" type="ORF">CIK84_13455</name>
</gene>
<sequence>MKPLELSAANFERFIGNNQMVLVDFWAPWCGPCKRFAPVFELAAEAHEGIAFAKVNTETQPELARTMQIASIPTLVAFKNGILVHSKPGALKAAALERLLMKLQKPVDPPSLPRRE</sequence>
<dbReference type="AlphaFoldDB" id="A0A2N7S0J2"/>
<proteinExistence type="inferred from homology"/>
<keyword evidence="2" id="KW-0813">Transport</keyword>
<evidence type="ECO:0000256" key="6">
    <source>
        <dbReference type="NCBIfam" id="TIGR01068"/>
    </source>
</evidence>
<protein>
    <recommendedName>
        <fullName evidence="6 7">Thioredoxin</fullName>
    </recommendedName>
</protein>
<dbReference type="EMBL" id="PNQX01000002">
    <property type="protein sequence ID" value="PMQ19659.1"/>
    <property type="molecule type" value="Genomic_DNA"/>
</dbReference>